<evidence type="ECO:0000313" key="2">
    <source>
        <dbReference type="Proteomes" id="UP001370758"/>
    </source>
</evidence>
<comment type="caution">
    <text evidence="1">The sequence shown here is derived from an EMBL/GenBank/DDBJ whole genome shotgun (WGS) entry which is preliminary data.</text>
</comment>
<protein>
    <submittedName>
        <fullName evidence="1">Uncharacterized protein</fullName>
    </submittedName>
</protein>
<proteinExistence type="predicted"/>
<dbReference type="EMBL" id="JAVHJL010000004">
    <property type="protein sequence ID" value="KAK6505137.1"/>
    <property type="molecule type" value="Genomic_DNA"/>
</dbReference>
<dbReference type="Proteomes" id="UP001370758">
    <property type="component" value="Unassembled WGS sequence"/>
</dbReference>
<keyword evidence="2" id="KW-1185">Reference proteome</keyword>
<evidence type="ECO:0000313" key="1">
    <source>
        <dbReference type="EMBL" id="KAK6505137.1"/>
    </source>
</evidence>
<sequence>MTMEDTGRTQYLRDMVEAAGGVCDSVKDFWSAWSPVVRLGYEIRLALDLKNGQGGEREPPSVTRTDGKWVPTTNINLLEEISKFVLDPVYPANIWKGISKATEFIISFSENCIENMGIEESLWVESGPKPEPRELNTCLEKLIPMVEMLITQPLEVCYKLHTSGKQYPPVIVQSWGKNNITLPCPACGTLSLRPYREPPYLGYPLIYKVSTECGCYDASEPRYCQAIFPDYVHPLTLKGIPFALQNASIHFPRCVTLGEGHTTEGVKRDSRSIISSHEKPRNEGIDSLADVFLRLHLDDGSAPVEFGEIEVLRDLSQIIETRISHLGYLKKIVNAFNQRLPDFSWHNDESEDIYLGRNSWNRDTYRKKWICKENIPGQPANTIFATNTERANYEQTAAYLWTSDPSHKVVSFSGGDYRSPLILDGKVYSESLNEMSKIKGPLFSGEQLKGWGKGLSKILKISYEGHKKLQADHGNLENVLDEEHYHVEKKLIVDYLHTRRIWSANGVIRKLREAERTPDHLLMLYISKEPCKWCQQFIRNVALKFQLCIGWRYIPKLDGNASSSGPTTYINVCGRQDFSFDVVTS</sequence>
<reference evidence="1 2" key="1">
    <citation type="submission" date="2023-08" db="EMBL/GenBank/DDBJ databases">
        <authorList>
            <person name="Palmer J.M."/>
        </authorList>
    </citation>
    <scope>NUCLEOTIDE SEQUENCE [LARGE SCALE GENOMIC DNA]</scope>
    <source>
        <strain evidence="1 2">TWF481</strain>
    </source>
</reference>
<name>A0AAV9WAF3_9PEZI</name>
<gene>
    <name evidence="1" type="ORF">TWF481_007058</name>
</gene>
<dbReference type="AlphaFoldDB" id="A0AAV9WAF3"/>
<accession>A0AAV9WAF3</accession>
<organism evidence="1 2">
    <name type="scientific">Arthrobotrys musiformis</name>
    <dbReference type="NCBI Taxonomy" id="47236"/>
    <lineage>
        <taxon>Eukaryota</taxon>
        <taxon>Fungi</taxon>
        <taxon>Dikarya</taxon>
        <taxon>Ascomycota</taxon>
        <taxon>Pezizomycotina</taxon>
        <taxon>Orbiliomycetes</taxon>
        <taxon>Orbiliales</taxon>
        <taxon>Orbiliaceae</taxon>
        <taxon>Arthrobotrys</taxon>
    </lineage>
</organism>